<dbReference type="InterPro" id="IPR045863">
    <property type="entry name" value="CorA_TM1_TM2"/>
</dbReference>
<proteinExistence type="predicted"/>
<evidence type="ECO:0000256" key="3">
    <source>
        <dbReference type="ARBA" id="ARBA00022989"/>
    </source>
</evidence>
<reference evidence="7 8" key="1">
    <citation type="submission" date="2016-10" db="EMBL/GenBank/DDBJ databases">
        <title>The genome sequence of Colletotrichum fioriniae PJ7.</title>
        <authorList>
            <person name="Baroncelli R."/>
        </authorList>
    </citation>
    <scope>NUCLEOTIDE SEQUENCE [LARGE SCALE GENOMIC DNA]</scope>
    <source>
        <strain evidence="7 8">Tom-12</strain>
    </source>
</reference>
<accession>A0ABQ9QQE5</accession>
<comment type="subcellular location">
    <subcellularLocation>
        <location evidence="1">Membrane</location>
        <topology evidence="1">Multi-pass membrane protein</topology>
    </subcellularLocation>
</comment>
<evidence type="ECO:0000256" key="4">
    <source>
        <dbReference type="ARBA" id="ARBA00023136"/>
    </source>
</evidence>
<keyword evidence="8" id="KW-1185">Reference proteome</keyword>
<dbReference type="RefSeq" id="XP_060375372.1">
    <property type="nucleotide sequence ID" value="XM_060530018.1"/>
</dbReference>
<protein>
    <recommendedName>
        <fullName evidence="9">CorA-like Mg2+ transporter</fullName>
    </recommendedName>
</protein>
<feature type="compositionally biased region" description="Basic and acidic residues" evidence="5">
    <location>
        <begin position="391"/>
        <end position="402"/>
    </location>
</feature>
<feature type="transmembrane region" description="Helical" evidence="6">
    <location>
        <begin position="644"/>
        <end position="668"/>
    </location>
</feature>
<evidence type="ECO:0000313" key="8">
    <source>
        <dbReference type="Proteomes" id="UP001227543"/>
    </source>
</evidence>
<feature type="compositionally biased region" description="Polar residues" evidence="5">
    <location>
        <begin position="50"/>
        <end position="80"/>
    </location>
</feature>
<evidence type="ECO:0000313" key="7">
    <source>
        <dbReference type="EMBL" id="KAK1481093.1"/>
    </source>
</evidence>
<feature type="region of interest" description="Disordered" evidence="5">
    <location>
        <begin position="270"/>
        <end position="289"/>
    </location>
</feature>
<organism evidence="7 8">
    <name type="scientific">Colletotrichum tamarilloi</name>
    <dbReference type="NCBI Taxonomy" id="1209934"/>
    <lineage>
        <taxon>Eukaryota</taxon>
        <taxon>Fungi</taxon>
        <taxon>Dikarya</taxon>
        <taxon>Ascomycota</taxon>
        <taxon>Pezizomycotina</taxon>
        <taxon>Sordariomycetes</taxon>
        <taxon>Hypocreomycetidae</taxon>
        <taxon>Glomerellales</taxon>
        <taxon>Glomerellaceae</taxon>
        <taxon>Colletotrichum</taxon>
        <taxon>Colletotrichum acutatum species complex</taxon>
    </lineage>
</organism>
<dbReference type="GeneID" id="85414256"/>
<name>A0ABQ9QQE5_9PEZI</name>
<dbReference type="SUPFAM" id="SSF144083">
    <property type="entry name" value="Magnesium transport protein CorA, transmembrane region"/>
    <property type="match status" value="1"/>
</dbReference>
<sequence>MEKQNFTLEGSQGQATPQTLPIPGSLNGDSIPVDGSQHDENKGTLLGEANSAQSSTNTPGDTVTASTTISGDVPTSTTSHDAIGIPRTNSSLGGPVIDANDRSELPNQSQRACAGTPDARLPERKQFHTITIGFMPRITEILKMPETFRTGLAAKFAMDRFFLTNTAYDSNGFFLERTKQEEDNVKEPMTAYGCRFLVKELSLVPDTEKLEDIVEFVYKMMSKANLQVPDQPSKQPRAGSADIISLDDDSVDTLIGKLQDQVHMIAPGLPIRDVPKQKPGPGAITRQNPSAFRDDLDRWLRKEFKRVVEEYKKQQQDDKSSHTKDLYQLIVNILHRTYHDLGCICEVEKGEQIKSATPQAPKQYEGDSASFEVQEQPNGIFRRTLGSIIDGKPRPADTEKGHLPVQTKAGTPSSNEKQSSSNDKRPAKRNYHWLFLSFWSVFLYPDNAAKSNDEMSKQTREVILCFDNASGSRMKTKMKAFLGEQHPRSLLPQVIEEIVHMYDDALWGFRTPVRDVEKLRGQHMPKRNDAEEKDESDRRRQNYFDMHELSRHLIHSQETLSAAETTLKAIIGSQEPLLVEKRAGEISRFSELFIKNLRFRAAAFVERLNNEISLALHINNLKQLDKVEELLTENKMDGKDVTKAVGYASVLFLPGTFISGFFSMPFFDYDGSGWPNASKVWIWVAVAFPMTTIAFLWLYWTRTRTQNLARKRLEAEVPR</sequence>
<evidence type="ECO:0008006" key="9">
    <source>
        <dbReference type="Google" id="ProtNLM"/>
    </source>
</evidence>
<dbReference type="Gene3D" id="1.20.58.340">
    <property type="entry name" value="Magnesium transport protein CorA, transmembrane region"/>
    <property type="match status" value="1"/>
</dbReference>
<feature type="region of interest" description="Disordered" evidence="5">
    <location>
        <begin position="1"/>
        <end position="94"/>
    </location>
</feature>
<evidence type="ECO:0000256" key="5">
    <source>
        <dbReference type="SAM" id="MobiDB-lite"/>
    </source>
</evidence>
<feature type="region of interest" description="Disordered" evidence="5">
    <location>
        <begin position="356"/>
        <end position="425"/>
    </location>
</feature>
<feature type="compositionally biased region" description="Polar residues" evidence="5">
    <location>
        <begin position="1"/>
        <end position="19"/>
    </location>
</feature>
<dbReference type="EMBL" id="MLFU01000111">
    <property type="protein sequence ID" value="KAK1481093.1"/>
    <property type="molecule type" value="Genomic_DNA"/>
</dbReference>
<feature type="transmembrane region" description="Helical" evidence="6">
    <location>
        <begin position="680"/>
        <end position="700"/>
    </location>
</feature>
<dbReference type="Proteomes" id="UP001227543">
    <property type="component" value="Unassembled WGS sequence"/>
</dbReference>
<feature type="region of interest" description="Disordered" evidence="5">
    <location>
        <begin position="520"/>
        <end position="539"/>
    </location>
</feature>
<evidence type="ECO:0000256" key="1">
    <source>
        <dbReference type="ARBA" id="ARBA00004141"/>
    </source>
</evidence>
<keyword evidence="4 6" id="KW-0472">Membrane</keyword>
<evidence type="ECO:0000256" key="2">
    <source>
        <dbReference type="ARBA" id="ARBA00022692"/>
    </source>
</evidence>
<comment type="caution">
    <text evidence="7">The sequence shown here is derived from an EMBL/GenBank/DDBJ whole genome shotgun (WGS) entry which is preliminary data.</text>
</comment>
<keyword evidence="2 6" id="KW-0812">Transmembrane</keyword>
<keyword evidence="3 6" id="KW-1133">Transmembrane helix</keyword>
<evidence type="ECO:0000256" key="6">
    <source>
        <dbReference type="SAM" id="Phobius"/>
    </source>
</evidence>
<gene>
    <name evidence="7" type="ORF">CTAM01_14017</name>
</gene>
<feature type="compositionally biased region" description="Polar residues" evidence="5">
    <location>
        <begin position="408"/>
        <end position="421"/>
    </location>
</feature>